<gene>
    <name evidence="1" type="ORF">MELLADRAFT_66787</name>
</gene>
<dbReference type="HOGENOM" id="CLU_094292_0_0_1"/>
<accession>F4S0K5</accession>
<protein>
    <submittedName>
        <fullName evidence="1">Uncharacterized protein</fullName>
    </submittedName>
</protein>
<dbReference type="GeneID" id="18930703"/>
<reference evidence="2" key="1">
    <citation type="journal article" date="2011" name="Proc. Natl. Acad. Sci. U.S.A.">
        <title>Obligate biotrophy features unraveled by the genomic analysis of rust fungi.</title>
        <authorList>
            <person name="Duplessis S."/>
            <person name="Cuomo C.A."/>
            <person name="Lin Y.-C."/>
            <person name="Aerts A."/>
            <person name="Tisserant E."/>
            <person name="Veneault-Fourrey C."/>
            <person name="Joly D.L."/>
            <person name="Hacquard S."/>
            <person name="Amselem J."/>
            <person name="Cantarel B.L."/>
            <person name="Chiu R."/>
            <person name="Coutinho P.M."/>
            <person name="Feau N."/>
            <person name="Field M."/>
            <person name="Frey P."/>
            <person name="Gelhaye E."/>
            <person name="Goldberg J."/>
            <person name="Grabherr M.G."/>
            <person name="Kodira C.D."/>
            <person name="Kohler A."/>
            <person name="Kuees U."/>
            <person name="Lindquist E.A."/>
            <person name="Lucas S.M."/>
            <person name="Mago R."/>
            <person name="Mauceli E."/>
            <person name="Morin E."/>
            <person name="Murat C."/>
            <person name="Pangilinan J.L."/>
            <person name="Park R."/>
            <person name="Pearson M."/>
            <person name="Quesneville H."/>
            <person name="Rouhier N."/>
            <person name="Sakthikumar S."/>
            <person name="Salamov A.A."/>
            <person name="Schmutz J."/>
            <person name="Selles B."/>
            <person name="Shapiro H."/>
            <person name="Tanguay P."/>
            <person name="Tuskan G.A."/>
            <person name="Henrissat B."/>
            <person name="Van de Peer Y."/>
            <person name="Rouze P."/>
            <person name="Ellis J.G."/>
            <person name="Dodds P.N."/>
            <person name="Schein J.E."/>
            <person name="Zhong S."/>
            <person name="Hamelin R.C."/>
            <person name="Grigoriev I.V."/>
            <person name="Szabo L.J."/>
            <person name="Martin F."/>
        </authorList>
    </citation>
    <scope>NUCLEOTIDE SEQUENCE [LARGE SCALE GENOMIC DNA]</scope>
    <source>
        <strain evidence="2">98AG31 / pathotype 3-4-7</strain>
    </source>
</reference>
<keyword evidence="2" id="KW-1185">Reference proteome</keyword>
<name>F4S0K5_MELLP</name>
<evidence type="ECO:0000313" key="1">
    <source>
        <dbReference type="EMBL" id="EGG01850.1"/>
    </source>
</evidence>
<evidence type="ECO:0000313" key="2">
    <source>
        <dbReference type="Proteomes" id="UP000001072"/>
    </source>
</evidence>
<dbReference type="AlphaFoldDB" id="F4S0K5"/>
<sequence length="237" mass="27156">MMLTKTCSYLEEMAQTVMRRFCHTQRLLCKAPPVDEKIKIIQRNVGTLFEMDDKVYMDLLKYHQAQDKAWFDYRVLPYPDGARILSAYAREVGVLTGRNGMKYSKKVASNMVKVEIKGKYMWAKVLHILSLKGSNENVVLVRWLEVVRNLALDQMMERLSMVRVVQRFKEEFIPASSIVMTLAHRELPAWTLGLNEPSILLMGVNPGDHDYVGSDDLEMQMEAGGNAMELDTDVDMG</sequence>
<dbReference type="KEGG" id="mlr:MELLADRAFT_66787"/>
<proteinExistence type="predicted"/>
<organism evidence="2">
    <name type="scientific">Melampsora larici-populina (strain 98AG31 / pathotype 3-4-7)</name>
    <name type="common">Poplar leaf rust fungus</name>
    <dbReference type="NCBI Taxonomy" id="747676"/>
    <lineage>
        <taxon>Eukaryota</taxon>
        <taxon>Fungi</taxon>
        <taxon>Dikarya</taxon>
        <taxon>Basidiomycota</taxon>
        <taxon>Pucciniomycotina</taxon>
        <taxon>Pucciniomycetes</taxon>
        <taxon>Pucciniales</taxon>
        <taxon>Melampsoraceae</taxon>
        <taxon>Melampsora</taxon>
    </lineage>
</organism>
<dbReference type="EMBL" id="GL883135">
    <property type="protein sequence ID" value="EGG01850.1"/>
    <property type="molecule type" value="Genomic_DNA"/>
</dbReference>
<dbReference type="Proteomes" id="UP000001072">
    <property type="component" value="Unassembled WGS sequence"/>
</dbReference>
<dbReference type="VEuPathDB" id="FungiDB:MELLADRAFT_66787"/>
<dbReference type="InParanoid" id="F4S0K5"/>
<dbReference type="RefSeq" id="XP_007414950.1">
    <property type="nucleotide sequence ID" value="XM_007414888.1"/>
</dbReference>
<dbReference type="OrthoDB" id="2505258at2759"/>